<comment type="caution">
    <text evidence="4">The sequence shown here is derived from an EMBL/GenBank/DDBJ whole genome shotgun (WGS) entry which is preliminary data.</text>
</comment>
<dbReference type="PANTHER" id="PTHR13275:SF4">
    <property type="entry name" value="VACUOLAR PROTEIN SORTING-ASSOCIATED PROTEIN 72 HOMOLOG"/>
    <property type="match status" value="1"/>
</dbReference>
<gene>
    <name evidence="4" type="ORF">N0V83_009857</name>
</gene>
<feature type="region of interest" description="Disordered" evidence="2">
    <location>
        <begin position="718"/>
        <end position="741"/>
    </location>
</feature>
<name>A0A9W8Y1M8_9PLEO</name>
<feature type="compositionally biased region" description="Polar residues" evidence="2">
    <location>
        <begin position="448"/>
        <end position="468"/>
    </location>
</feature>
<feature type="compositionally biased region" description="Acidic residues" evidence="2">
    <location>
        <begin position="67"/>
        <end position="81"/>
    </location>
</feature>
<feature type="compositionally biased region" description="Acidic residues" evidence="2">
    <location>
        <begin position="89"/>
        <end position="115"/>
    </location>
</feature>
<feature type="compositionally biased region" description="Basic and acidic residues" evidence="2">
    <location>
        <begin position="8"/>
        <end position="33"/>
    </location>
</feature>
<evidence type="ECO:0000256" key="2">
    <source>
        <dbReference type="SAM" id="MobiDB-lite"/>
    </source>
</evidence>
<dbReference type="EMBL" id="JAPEUY010000019">
    <property type="protein sequence ID" value="KAJ4363561.1"/>
    <property type="molecule type" value="Genomic_DNA"/>
</dbReference>
<evidence type="ECO:0000259" key="3">
    <source>
        <dbReference type="SMART" id="SM00993"/>
    </source>
</evidence>
<feature type="region of interest" description="Disordered" evidence="2">
    <location>
        <begin position="678"/>
        <end position="704"/>
    </location>
</feature>
<dbReference type="GO" id="GO:0005634">
    <property type="term" value="C:nucleus"/>
    <property type="evidence" value="ECO:0007669"/>
    <property type="project" value="TreeGrafter"/>
</dbReference>
<feature type="compositionally biased region" description="Basic and acidic residues" evidence="2">
    <location>
        <begin position="303"/>
        <end position="320"/>
    </location>
</feature>
<feature type="compositionally biased region" description="Polar residues" evidence="2">
    <location>
        <begin position="341"/>
        <end position="369"/>
    </location>
</feature>
<reference evidence="4" key="1">
    <citation type="submission" date="2022-10" db="EMBL/GenBank/DDBJ databases">
        <title>Tapping the CABI collections for fungal endophytes: first genome assemblies for Collariella, Neodidymelliopsis, Ascochyta clinopodiicola, Didymella pomorum, Didymosphaeria variabile, Neocosmospora piperis and Neocucurbitaria cava.</title>
        <authorList>
            <person name="Hill R."/>
        </authorList>
    </citation>
    <scope>NUCLEOTIDE SEQUENCE</scope>
    <source>
        <strain evidence="4">IMI 356814</strain>
    </source>
</reference>
<dbReference type="PANTHER" id="PTHR13275">
    <property type="entry name" value="YL-1 PROTEIN TRANSCRIPTION FACTOR-LIKE 1"/>
    <property type="match status" value="1"/>
</dbReference>
<feature type="region of interest" description="Disordered" evidence="2">
    <location>
        <begin position="435"/>
        <end position="500"/>
    </location>
</feature>
<dbReference type="Pfam" id="PF08265">
    <property type="entry name" value="YL1_C"/>
    <property type="match status" value="1"/>
</dbReference>
<dbReference type="InterPro" id="IPR013272">
    <property type="entry name" value="Vps72/YL1_C"/>
</dbReference>
<feature type="compositionally biased region" description="Basic and acidic residues" evidence="2">
    <location>
        <begin position="116"/>
        <end position="126"/>
    </location>
</feature>
<dbReference type="AlphaFoldDB" id="A0A9W8Y1M8"/>
<feature type="region of interest" description="Disordered" evidence="2">
    <location>
        <begin position="303"/>
        <end position="397"/>
    </location>
</feature>
<evidence type="ECO:0000256" key="1">
    <source>
        <dbReference type="ARBA" id="ARBA00006832"/>
    </source>
</evidence>
<feature type="compositionally biased region" description="Pro residues" evidence="2">
    <location>
        <begin position="679"/>
        <end position="690"/>
    </location>
</feature>
<keyword evidence="5" id="KW-1185">Reference proteome</keyword>
<dbReference type="InterPro" id="IPR046757">
    <property type="entry name" value="YL1_N"/>
</dbReference>
<evidence type="ECO:0000313" key="5">
    <source>
        <dbReference type="Proteomes" id="UP001140560"/>
    </source>
</evidence>
<dbReference type="Pfam" id="PF05764">
    <property type="entry name" value="YL1"/>
    <property type="match status" value="1"/>
</dbReference>
<evidence type="ECO:0000313" key="4">
    <source>
        <dbReference type="EMBL" id="KAJ4363561.1"/>
    </source>
</evidence>
<protein>
    <recommendedName>
        <fullName evidence="3">Vps72/YL1 C-terminal domain-containing protein</fullName>
    </recommendedName>
</protein>
<proteinExistence type="inferred from homology"/>
<feature type="domain" description="Vps72/YL1 C-terminal" evidence="3">
    <location>
        <begin position="592"/>
        <end position="621"/>
    </location>
</feature>
<feature type="compositionally biased region" description="Basic and acidic residues" evidence="2">
    <location>
        <begin position="221"/>
        <end position="246"/>
    </location>
</feature>
<comment type="similarity">
    <text evidence="1">Belongs to the VPS72/YL1 family.</text>
</comment>
<organism evidence="4 5">
    <name type="scientific">Neocucurbitaria cava</name>
    <dbReference type="NCBI Taxonomy" id="798079"/>
    <lineage>
        <taxon>Eukaryota</taxon>
        <taxon>Fungi</taxon>
        <taxon>Dikarya</taxon>
        <taxon>Ascomycota</taxon>
        <taxon>Pezizomycotina</taxon>
        <taxon>Dothideomycetes</taxon>
        <taxon>Pleosporomycetidae</taxon>
        <taxon>Pleosporales</taxon>
        <taxon>Pleosporineae</taxon>
        <taxon>Cucurbitariaceae</taxon>
        <taxon>Neocucurbitaria</taxon>
    </lineage>
</organism>
<feature type="region of interest" description="Disordered" evidence="2">
    <location>
        <begin position="1"/>
        <end position="246"/>
    </location>
</feature>
<sequence>MSSEEEAEQHIEDESAPPTDRDEEHETSDHGDDSEPEAPADLMVTTRARRANAGNRMSTLLAKSAQEDDEWGEEWEEAPNEEEFRGDDVNEQEDYNMESSSSEEDEDGGDDDDAGEKELRKAERQEKIKKRKATTNPFTARVAAASRKKVKLDVPDGQSPASGPARPKKKSERASWLPTEEDGPIRASSRKQTVVNKETTLAKLKEKDRRRDDTLAMMKAAEARKAKSKEKPLTQAERLAEASRNERINKKTLHRWEEAEEARAAERQAKIDALKNRQIDGPFIRYWSGPAIWVDEKLKHTGKDAPSLEHLEEKLNKEVTAEESQTSHIEPTAQPPEPKVEQSQPQGAPLNQSQSPQTALDPNQTSTSVTQASTFPTSQPPPQQQEPSLPWTAASHGGDVFMGSHGMSYPTSIMFAPPSQDSFLFGIDQYVQNQQSQTTASDLPPNPFTQASPYQQQYATSQPHSSLSDPLLTQHGDAIGPQDLLSQFQKPPPPPAPPRRKVIRRALRNLLILSNFSNLDASSTTSRATKNAASSLKDSNKAALIQLAMTLFKWSSSDATLFVNAMLVSSALKPTKKNLASQESALPHPKKPLCAVTNAIARYRDPETGIAYRDARAFGVLRGVVGGGFVWSGALGCYVGGRAKPLESMQGGKGFLGMPPAKNVPRRFWDMGVKKTVAPPTPSMAAPPPQQTTSGQVVQAGGETPVTASVPAVGAAVADGGQQSPAAVKSEAVTATPVGSK</sequence>
<dbReference type="Proteomes" id="UP001140560">
    <property type="component" value="Unassembled WGS sequence"/>
</dbReference>
<dbReference type="OrthoDB" id="3942062at2759"/>
<feature type="compositionally biased region" description="Basic and acidic residues" evidence="2">
    <location>
        <begin position="203"/>
        <end position="214"/>
    </location>
</feature>
<accession>A0A9W8Y1M8</accession>
<feature type="compositionally biased region" description="Polar residues" evidence="2">
    <location>
        <begin position="190"/>
        <end position="199"/>
    </location>
</feature>
<dbReference type="SMART" id="SM00993">
    <property type="entry name" value="YL1_C"/>
    <property type="match status" value="1"/>
</dbReference>